<keyword evidence="3" id="KW-1185">Reference proteome</keyword>
<dbReference type="OrthoDB" id="2877at2759"/>
<reference evidence="2" key="1">
    <citation type="submission" date="2021-02" db="EMBL/GenBank/DDBJ databases">
        <authorList>
            <person name="Dougan E. K."/>
            <person name="Rhodes N."/>
            <person name="Thang M."/>
            <person name="Chan C."/>
        </authorList>
    </citation>
    <scope>NUCLEOTIDE SEQUENCE</scope>
</reference>
<gene>
    <name evidence="2" type="ORF">PGLA1383_LOCUS10227</name>
</gene>
<dbReference type="AlphaFoldDB" id="A0A813DUF9"/>
<organism evidence="2 3">
    <name type="scientific">Polarella glacialis</name>
    <name type="common">Dinoflagellate</name>
    <dbReference type="NCBI Taxonomy" id="89957"/>
    <lineage>
        <taxon>Eukaryota</taxon>
        <taxon>Sar</taxon>
        <taxon>Alveolata</taxon>
        <taxon>Dinophyceae</taxon>
        <taxon>Suessiales</taxon>
        <taxon>Suessiaceae</taxon>
        <taxon>Polarella</taxon>
    </lineage>
</organism>
<comment type="caution">
    <text evidence="2">The sequence shown here is derived from an EMBL/GenBank/DDBJ whole genome shotgun (WGS) entry which is preliminary data.</text>
</comment>
<dbReference type="PANTHER" id="PTHR12734">
    <property type="entry name" value="METHYLTRANSFERASE-RELATED"/>
    <property type="match status" value="1"/>
</dbReference>
<sequence length="481" mass="51562">LGNLQPENAGDKPADYWRAGEVRRYHMAPKAARLQAELTQSAASLGGLHRGPGIVLDLGAGGGLSSLTFQALAADSSAVGGPPFVIGLDASPAMLAAVSKEKDLAGIRIPSLPCAAVPGAREDDARLVDIAIGVQWQRQRYDRVLADLAQPLPFRSGIADGVLSVSAVQWLLDGRPEPSSVSAQATDQGEQAASSTSLLGPQTRLRRLFRCLRQASVPCARMALQFYPPKGDHDFGARAVVDASRAEGFDADVVLDFPHRGTAKKWVLVAQAPPALDVDSRNFEVSKSSLRRQGQPAWCALCWPVVAGCCALQARCTAGAGDSDDAAVRARLEQQHVEVALRLARCGRRLREARGELGAAGKSSEIRERLERELHPLQRALATALDDALQAMLPRQQLEDEVLEDSSAKKRRLLSNSASAEQPEAEPPAGPEEAAPTKTQLRSTIMERLQDVLAVIHRAPSEQWALPPPPLGSEAEDKLYF</sequence>
<feature type="compositionally biased region" description="Polar residues" evidence="1">
    <location>
        <begin position="179"/>
        <end position="197"/>
    </location>
</feature>
<dbReference type="SUPFAM" id="SSF53335">
    <property type="entry name" value="S-adenosyl-L-methionine-dependent methyltransferases"/>
    <property type="match status" value="1"/>
</dbReference>
<feature type="region of interest" description="Disordered" evidence="1">
    <location>
        <begin position="414"/>
        <end position="444"/>
    </location>
</feature>
<dbReference type="GO" id="GO:0005730">
    <property type="term" value="C:nucleolus"/>
    <property type="evidence" value="ECO:0007669"/>
    <property type="project" value="TreeGrafter"/>
</dbReference>
<dbReference type="EMBL" id="CAJNNV010005028">
    <property type="protein sequence ID" value="CAE8591558.1"/>
    <property type="molecule type" value="Genomic_DNA"/>
</dbReference>
<feature type="region of interest" description="Disordered" evidence="1">
    <location>
        <begin position="178"/>
        <end position="197"/>
    </location>
</feature>
<evidence type="ECO:0000256" key="1">
    <source>
        <dbReference type="SAM" id="MobiDB-lite"/>
    </source>
</evidence>
<proteinExistence type="predicted"/>
<dbReference type="Gene3D" id="3.40.50.150">
    <property type="entry name" value="Vaccinia Virus protein VP39"/>
    <property type="match status" value="1"/>
</dbReference>
<feature type="non-terminal residue" evidence="2">
    <location>
        <position position="1"/>
    </location>
</feature>
<evidence type="ECO:0000313" key="3">
    <source>
        <dbReference type="Proteomes" id="UP000654075"/>
    </source>
</evidence>
<dbReference type="InterPro" id="IPR029063">
    <property type="entry name" value="SAM-dependent_MTases_sf"/>
</dbReference>
<dbReference type="PANTHER" id="PTHR12734:SF0">
    <property type="entry name" value="18S RRNA (GUANINE-N(7))-METHYLTRANSFERASE-RELATED"/>
    <property type="match status" value="1"/>
</dbReference>
<evidence type="ECO:0008006" key="4">
    <source>
        <dbReference type="Google" id="ProtNLM"/>
    </source>
</evidence>
<dbReference type="InterPro" id="IPR039769">
    <property type="entry name" value="Bud23-like"/>
</dbReference>
<dbReference type="GO" id="GO:0016435">
    <property type="term" value="F:rRNA (guanine) methyltransferase activity"/>
    <property type="evidence" value="ECO:0007669"/>
    <property type="project" value="InterPro"/>
</dbReference>
<evidence type="ECO:0000313" key="2">
    <source>
        <dbReference type="EMBL" id="CAE8591558.1"/>
    </source>
</evidence>
<dbReference type="Proteomes" id="UP000654075">
    <property type="component" value="Unassembled WGS sequence"/>
</dbReference>
<protein>
    <recommendedName>
        <fullName evidence="4">Methyltransferase domain-containing protein</fullName>
    </recommendedName>
</protein>
<feature type="region of interest" description="Disordered" evidence="1">
    <location>
        <begin position="459"/>
        <end position="481"/>
    </location>
</feature>
<accession>A0A813DUF9</accession>
<dbReference type="GO" id="GO:0070476">
    <property type="term" value="P:rRNA (guanine-N7)-methylation"/>
    <property type="evidence" value="ECO:0007669"/>
    <property type="project" value="InterPro"/>
</dbReference>
<name>A0A813DUF9_POLGL</name>